<dbReference type="SUPFAM" id="SSF56935">
    <property type="entry name" value="Porins"/>
    <property type="match status" value="1"/>
</dbReference>
<keyword evidence="5 9" id="KW-0798">TonB box</keyword>
<evidence type="ECO:0000256" key="5">
    <source>
        <dbReference type="ARBA" id="ARBA00023077"/>
    </source>
</evidence>
<keyword evidence="3 8" id="KW-1134">Transmembrane beta strand</keyword>
<sequence>MNKFLNNQGSTLLKQLWLVGLLLICGALHGSPLTMWQQTQQPITGTVRDAQGVLPGVTVLIKGKTSGTLTDENGQFSITATATDILVFSYMGYKTMEVGVGNQTIFSITLEEDTTQLKEVVLNAGYYSVKDKERTGSISRITAKDIETQPVTNVLATMQGRMAGVSITQTSGVPGAGFDIQIRGRNSLRADGNSPLYIIDGMPLGTESLGNSSFLSGSILPGAGVNALSTLNPADIESIEVLKDADATAIYGSRGANGVVLITTKKAKSGKTTLTANVFSGVGQIARRLNLMNTEQYLAMRRQAFENDGIATYPTFAHDINGTWDQNRYTDWQKELIGNTSQHRQVDVGIQGGSEFTKLLLKMTNYQETSVFHGDFAYKKTAFQFSGNHRSADQKLQLDLSVQYVLDKNNLPGTDLTLDAINLAPNAPALYDADGNLNWENSTWNNPIRQNFEQYVAKTNFLNVGGSLSYQLLPNLEFRTMAGFSDTRLAESKISPSTLYDPAFGLDSSFSFLVRNAGYQQSWSLEPQLHWSTTYQNHTLSLLTGATFQERNFGTYALQATGFSSNSLIYNPSAANVIRILNNSNSVYKYNAVFGRMNYTFNERYILNLTGRRDGSSRFGPGKQFANFGAVGAAWLFSKEALVEKHLPWLSFGKLRSSYGTTGNDQIGDYQYLDTFSSNGLPYQGIIGLQPTRLFNPDFSWETNTKWEAALDLGFLNDRISVTAAYFKNKSGNQLVGIPLPGTTGFTSVQSNFPAEVENSGLELEWSSKNVNRANFSWSTSFNLTFPKNELVSFPDLEGSTFANQYILGEPLNIRMVYQYNGLDSETGLYTFEDFNGDGLIRANDDRKKVVDLTPEFFGGFQNTLTYHKWQLDFLFQFVKQTGPNFNNYKSMPGLSVNQSVDVLNEGQPFSAGFNTQATNAYSFYRNSDAAFGDASFIRLKNIALSYTLPTAKKWHCKLYLQGQNVLTFTNYRGLDPENYSGIRIPPLRVLTLGTQLTF</sequence>
<dbReference type="AlphaFoldDB" id="A0A328WMZ8"/>
<dbReference type="RefSeq" id="WP_112087301.1">
    <property type="nucleotide sequence ID" value="NZ_QLSV01000018.1"/>
</dbReference>
<dbReference type="InterPro" id="IPR023997">
    <property type="entry name" value="TonB-dep_OMP_SusC/RagA_CS"/>
</dbReference>
<evidence type="ECO:0000313" key="12">
    <source>
        <dbReference type="EMBL" id="RAR46496.1"/>
    </source>
</evidence>
<evidence type="ECO:0000256" key="9">
    <source>
        <dbReference type="RuleBase" id="RU003357"/>
    </source>
</evidence>
<keyword evidence="7 8" id="KW-0998">Cell outer membrane</keyword>
<evidence type="ECO:0000256" key="2">
    <source>
        <dbReference type="ARBA" id="ARBA00022448"/>
    </source>
</evidence>
<dbReference type="OrthoDB" id="9768177at2"/>
<dbReference type="InterPro" id="IPR036942">
    <property type="entry name" value="Beta-barrel_TonB_sf"/>
</dbReference>
<evidence type="ECO:0000259" key="11">
    <source>
        <dbReference type="Pfam" id="PF07715"/>
    </source>
</evidence>
<dbReference type="SUPFAM" id="SSF49464">
    <property type="entry name" value="Carboxypeptidase regulatory domain-like"/>
    <property type="match status" value="1"/>
</dbReference>
<evidence type="ECO:0000313" key="13">
    <source>
        <dbReference type="Proteomes" id="UP000249518"/>
    </source>
</evidence>
<dbReference type="InterPro" id="IPR037066">
    <property type="entry name" value="Plug_dom_sf"/>
</dbReference>
<evidence type="ECO:0000256" key="3">
    <source>
        <dbReference type="ARBA" id="ARBA00022452"/>
    </source>
</evidence>
<feature type="domain" description="TonB-dependent receptor-like beta-barrel" evidence="10">
    <location>
        <begin position="430"/>
        <end position="966"/>
    </location>
</feature>
<evidence type="ECO:0000256" key="6">
    <source>
        <dbReference type="ARBA" id="ARBA00023136"/>
    </source>
</evidence>
<gene>
    <name evidence="12" type="ORF">B0I10_11831</name>
</gene>
<dbReference type="EMBL" id="QLSV01000018">
    <property type="protein sequence ID" value="RAR46496.1"/>
    <property type="molecule type" value="Genomic_DNA"/>
</dbReference>
<keyword evidence="13" id="KW-1185">Reference proteome</keyword>
<evidence type="ECO:0000259" key="10">
    <source>
        <dbReference type="Pfam" id="PF00593"/>
    </source>
</evidence>
<dbReference type="Pfam" id="PF07715">
    <property type="entry name" value="Plug"/>
    <property type="match status" value="1"/>
</dbReference>
<dbReference type="NCBIfam" id="TIGR04057">
    <property type="entry name" value="SusC_RagA_signa"/>
    <property type="match status" value="1"/>
</dbReference>
<keyword evidence="2 8" id="KW-0813">Transport</keyword>
<proteinExistence type="inferred from homology"/>
<evidence type="ECO:0000256" key="7">
    <source>
        <dbReference type="ARBA" id="ARBA00023237"/>
    </source>
</evidence>
<dbReference type="InterPro" id="IPR023996">
    <property type="entry name" value="TonB-dep_OMP_SusC/RagA"/>
</dbReference>
<dbReference type="Proteomes" id="UP000249518">
    <property type="component" value="Unassembled WGS sequence"/>
</dbReference>
<dbReference type="InterPro" id="IPR008969">
    <property type="entry name" value="CarboxyPept-like_regulatory"/>
</dbReference>
<dbReference type="NCBIfam" id="TIGR04056">
    <property type="entry name" value="OMP_RagA_SusC"/>
    <property type="match status" value="1"/>
</dbReference>
<comment type="similarity">
    <text evidence="8 9">Belongs to the TonB-dependent receptor family.</text>
</comment>
<evidence type="ECO:0000256" key="1">
    <source>
        <dbReference type="ARBA" id="ARBA00004571"/>
    </source>
</evidence>
<feature type="domain" description="TonB-dependent receptor plug" evidence="11">
    <location>
        <begin position="132"/>
        <end position="259"/>
    </location>
</feature>
<dbReference type="InterPro" id="IPR039426">
    <property type="entry name" value="TonB-dep_rcpt-like"/>
</dbReference>
<evidence type="ECO:0000256" key="4">
    <source>
        <dbReference type="ARBA" id="ARBA00022692"/>
    </source>
</evidence>
<dbReference type="Gene3D" id="2.170.130.10">
    <property type="entry name" value="TonB-dependent receptor, plug domain"/>
    <property type="match status" value="1"/>
</dbReference>
<keyword evidence="6 8" id="KW-0472">Membrane</keyword>
<dbReference type="Gene3D" id="2.40.170.20">
    <property type="entry name" value="TonB-dependent receptor, beta-barrel domain"/>
    <property type="match status" value="1"/>
</dbReference>
<keyword evidence="4 8" id="KW-0812">Transmembrane</keyword>
<organism evidence="12 13">
    <name type="scientific">Flavobacterium lacus</name>
    <dbReference type="NCBI Taxonomy" id="1353778"/>
    <lineage>
        <taxon>Bacteria</taxon>
        <taxon>Pseudomonadati</taxon>
        <taxon>Bacteroidota</taxon>
        <taxon>Flavobacteriia</taxon>
        <taxon>Flavobacteriales</taxon>
        <taxon>Flavobacteriaceae</taxon>
        <taxon>Flavobacterium</taxon>
    </lineage>
</organism>
<dbReference type="GO" id="GO:0009279">
    <property type="term" value="C:cell outer membrane"/>
    <property type="evidence" value="ECO:0007669"/>
    <property type="project" value="UniProtKB-SubCell"/>
</dbReference>
<comment type="caution">
    <text evidence="12">The sequence shown here is derived from an EMBL/GenBank/DDBJ whole genome shotgun (WGS) entry which is preliminary data.</text>
</comment>
<reference evidence="12 13" key="1">
    <citation type="submission" date="2018-06" db="EMBL/GenBank/DDBJ databases">
        <title>Genomic Encyclopedia of Type Strains, Phase III (KMG-III): the genomes of soil and plant-associated and newly described type strains.</title>
        <authorList>
            <person name="Whitman W."/>
        </authorList>
    </citation>
    <scope>NUCLEOTIDE SEQUENCE [LARGE SCALE GENOMIC DNA]</scope>
    <source>
        <strain evidence="12 13">CGMCC 1.12504</strain>
    </source>
</reference>
<dbReference type="Pfam" id="PF00593">
    <property type="entry name" value="TonB_dep_Rec_b-barrel"/>
    <property type="match status" value="1"/>
</dbReference>
<dbReference type="PROSITE" id="PS52016">
    <property type="entry name" value="TONB_DEPENDENT_REC_3"/>
    <property type="match status" value="1"/>
</dbReference>
<dbReference type="InterPro" id="IPR012910">
    <property type="entry name" value="Plug_dom"/>
</dbReference>
<accession>A0A328WMZ8</accession>
<evidence type="ECO:0000256" key="8">
    <source>
        <dbReference type="PROSITE-ProRule" id="PRU01360"/>
    </source>
</evidence>
<comment type="subcellular location">
    <subcellularLocation>
        <location evidence="1 8">Cell outer membrane</location>
        <topology evidence="1 8">Multi-pass membrane protein</topology>
    </subcellularLocation>
</comment>
<dbReference type="InterPro" id="IPR000531">
    <property type="entry name" value="Beta-barrel_TonB"/>
</dbReference>
<dbReference type="Gene3D" id="2.60.40.1120">
    <property type="entry name" value="Carboxypeptidase-like, regulatory domain"/>
    <property type="match status" value="1"/>
</dbReference>
<name>A0A328WMZ8_9FLAO</name>
<dbReference type="Pfam" id="PF13715">
    <property type="entry name" value="CarbopepD_reg_2"/>
    <property type="match status" value="1"/>
</dbReference>
<protein>
    <submittedName>
        <fullName evidence="12">TonB-linked SusC/RagA family outer membrane protein</fullName>
    </submittedName>
</protein>